<proteinExistence type="predicted"/>
<dbReference type="AlphaFoldDB" id="A0AAU7U9N7"/>
<accession>A0AAU7U9N7</accession>
<dbReference type="KEGG" id="dsc:ABOD76_17280"/>
<dbReference type="PANTHER" id="PTHR34215">
    <property type="entry name" value="BLL0784 PROTEIN"/>
    <property type="match status" value="1"/>
</dbReference>
<dbReference type="Gene3D" id="3.30.1230.10">
    <property type="entry name" value="YlxR-like"/>
    <property type="match status" value="1"/>
</dbReference>
<dbReference type="InterPro" id="IPR037465">
    <property type="entry name" value="YlxR"/>
</dbReference>
<gene>
    <name evidence="2" type="ORF">ABOD76_17280</name>
</gene>
<dbReference type="PANTHER" id="PTHR34215:SF1">
    <property type="entry name" value="YLXR DOMAIN-CONTAINING PROTEIN"/>
    <property type="match status" value="1"/>
</dbReference>
<dbReference type="Pfam" id="PF04296">
    <property type="entry name" value="YlxR"/>
    <property type="match status" value="1"/>
</dbReference>
<name>A0AAU7U9N7_9DEIO</name>
<dbReference type="RefSeq" id="WP_350243211.1">
    <property type="nucleotide sequence ID" value="NZ_CP158299.1"/>
</dbReference>
<dbReference type="InterPro" id="IPR007393">
    <property type="entry name" value="YlxR_dom"/>
</dbReference>
<dbReference type="SUPFAM" id="SSF64376">
    <property type="entry name" value="YlxR-like"/>
    <property type="match status" value="1"/>
</dbReference>
<organism evidence="2">
    <name type="scientific">Deinococcus sonorensis KR-87</name>
    <dbReference type="NCBI Taxonomy" id="694439"/>
    <lineage>
        <taxon>Bacteria</taxon>
        <taxon>Thermotogati</taxon>
        <taxon>Deinococcota</taxon>
        <taxon>Deinococci</taxon>
        <taxon>Deinococcales</taxon>
        <taxon>Deinococcaceae</taxon>
        <taxon>Deinococcus</taxon>
    </lineage>
</organism>
<protein>
    <submittedName>
        <fullName evidence="2">YlxR family protein</fullName>
    </submittedName>
</protein>
<dbReference type="EMBL" id="CP158299">
    <property type="protein sequence ID" value="XBV85174.1"/>
    <property type="molecule type" value="Genomic_DNA"/>
</dbReference>
<evidence type="ECO:0000313" key="2">
    <source>
        <dbReference type="EMBL" id="XBV85174.1"/>
    </source>
</evidence>
<sequence length="94" mass="10476">MSTAAHTPHVPERSCVACRRKRPQGELLRLVRGEQGWQLQTGHRTGRGRYVCADTPACWSEKRLRRSFGPQAGTVSALLNVQTPQPAIQDPAMR</sequence>
<reference evidence="2" key="1">
    <citation type="submission" date="2024-06" db="EMBL/GenBank/DDBJ databases">
        <title>Draft Genome Sequence of Deinococcus sonorensis Type Strain KR-87, a Biofilm Producing Representative of the Genus Deinococcus.</title>
        <authorList>
            <person name="Boren L.S."/>
            <person name="Grosso R.A."/>
            <person name="Hugenberg-Cox A.N."/>
            <person name="Hill J.T.E."/>
            <person name="Albert C.M."/>
            <person name="Tuohy J.M."/>
        </authorList>
    </citation>
    <scope>NUCLEOTIDE SEQUENCE</scope>
    <source>
        <strain evidence="2">KR-87</strain>
    </source>
</reference>
<dbReference type="InterPro" id="IPR035931">
    <property type="entry name" value="YlxR-like_sf"/>
</dbReference>
<feature type="domain" description="YlxR" evidence="1">
    <location>
        <begin position="13"/>
        <end position="69"/>
    </location>
</feature>
<evidence type="ECO:0000259" key="1">
    <source>
        <dbReference type="Pfam" id="PF04296"/>
    </source>
</evidence>